<dbReference type="AlphaFoldDB" id="A0A9X3TV46"/>
<dbReference type="PANTHER" id="PTHR30097">
    <property type="entry name" value="CATION EFFLUX SYSTEM PROTEIN CUSB"/>
    <property type="match status" value="1"/>
</dbReference>
<dbReference type="PANTHER" id="PTHR30097:SF4">
    <property type="entry name" value="SLR6042 PROTEIN"/>
    <property type="match status" value="1"/>
</dbReference>
<dbReference type="InterPro" id="IPR058792">
    <property type="entry name" value="Beta-barrel_RND_2"/>
</dbReference>
<evidence type="ECO:0000256" key="1">
    <source>
        <dbReference type="ARBA" id="ARBA00022448"/>
    </source>
</evidence>
<dbReference type="InterPro" id="IPR058649">
    <property type="entry name" value="CzcB_C"/>
</dbReference>
<dbReference type="Gene3D" id="2.40.30.170">
    <property type="match status" value="1"/>
</dbReference>
<keyword evidence="1" id="KW-0813">Transport</keyword>
<dbReference type="InterPro" id="IPR011053">
    <property type="entry name" value="Single_hybrid_motif"/>
</dbReference>
<keyword evidence="5" id="KW-1185">Reference proteome</keyword>
<organism evidence="4 5">
    <name type="scientific">Govanella unica</name>
    <dbReference type="NCBI Taxonomy" id="2975056"/>
    <lineage>
        <taxon>Bacteria</taxon>
        <taxon>Pseudomonadati</taxon>
        <taxon>Pseudomonadota</taxon>
        <taxon>Alphaproteobacteria</taxon>
        <taxon>Emcibacterales</taxon>
        <taxon>Govanellaceae</taxon>
        <taxon>Govanella</taxon>
    </lineage>
</organism>
<reference evidence="4" key="2">
    <citation type="journal article" date="2023" name="Syst. Appl. Microbiol.">
        <title>Govania unica gen. nov., sp. nov., a rare biosphere bacterium that represents a novel family in the class Alphaproteobacteria.</title>
        <authorList>
            <person name="Vandamme P."/>
            <person name="Peeters C."/>
            <person name="Hettiarachchi A."/>
            <person name="Cnockaert M."/>
            <person name="Carlier A."/>
        </authorList>
    </citation>
    <scope>NUCLEOTIDE SEQUENCE</scope>
    <source>
        <strain evidence="4">LMG 31809</strain>
    </source>
</reference>
<sequence length="311" mass="33249">MTHTVKMLLSVTLLSLGLAGCNSEADHKNDHKDDAEHVEAKTETTILAAMAAESGVVVEAVGPADLVTSVDLLGRVDFVPSARADVRAHYAGPVKKLTKTVGDKVRAGEILAFVESSQSLQTYVVTAPMTGVVLERRTNVGDVAGEGALYVIGDLRRVQAQLHVFPGDLGHIRDGQPVTVRSLDGHMSSESHIASFLPMAEAATQTLVARVGLPNEDGRWLPGMAVQAAVVVAKTEVPLAVRRTALQYFRGGDVVFVREGDVYKAQKLTLGRQSRDWVEVLSGLTAGQDYVIRNSFLIKADIEKAGAGHDH</sequence>
<evidence type="ECO:0000313" key="5">
    <source>
        <dbReference type="Proteomes" id="UP001141619"/>
    </source>
</evidence>
<dbReference type="Pfam" id="PF25954">
    <property type="entry name" value="Beta-barrel_RND_2"/>
    <property type="match status" value="1"/>
</dbReference>
<comment type="caution">
    <text evidence="4">The sequence shown here is derived from an EMBL/GenBank/DDBJ whole genome shotgun (WGS) entry which is preliminary data.</text>
</comment>
<dbReference type="Gene3D" id="2.40.50.100">
    <property type="match status" value="1"/>
</dbReference>
<feature type="domain" description="CusB-like beta-barrel" evidence="2">
    <location>
        <begin position="164"/>
        <end position="230"/>
    </location>
</feature>
<dbReference type="SUPFAM" id="SSF51230">
    <property type="entry name" value="Single hybrid motif"/>
    <property type="match status" value="1"/>
</dbReference>
<evidence type="ECO:0000259" key="2">
    <source>
        <dbReference type="Pfam" id="PF25954"/>
    </source>
</evidence>
<reference evidence="4" key="1">
    <citation type="submission" date="2022-08" db="EMBL/GenBank/DDBJ databases">
        <authorList>
            <person name="Vandamme P."/>
            <person name="Hettiarachchi A."/>
            <person name="Peeters C."/>
            <person name="Cnockaert M."/>
            <person name="Carlier A."/>
        </authorList>
    </citation>
    <scope>NUCLEOTIDE SEQUENCE</scope>
    <source>
        <strain evidence="4">LMG 31809</strain>
    </source>
</reference>
<proteinExistence type="predicted"/>
<gene>
    <name evidence="4" type="ORF">NYP16_00395</name>
</gene>
<evidence type="ECO:0000259" key="3">
    <source>
        <dbReference type="Pfam" id="PF25975"/>
    </source>
</evidence>
<dbReference type="Pfam" id="PF25975">
    <property type="entry name" value="CzcB_C"/>
    <property type="match status" value="1"/>
</dbReference>
<evidence type="ECO:0000313" key="4">
    <source>
        <dbReference type="EMBL" id="MDA5192418.1"/>
    </source>
</evidence>
<accession>A0A9X3TV46</accession>
<dbReference type="Gene3D" id="2.40.420.20">
    <property type="match status" value="1"/>
</dbReference>
<dbReference type="InterPro" id="IPR051909">
    <property type="entry name" value="MFP_Cation_Efflux"/>
</dbReference>
<protein>
    <submittedName>
        <fullName evidence="4">Efflux RND transporter periplasmic adaptor subunit</fullName>
    </submittedName>
</protein>
<dbReference type="PROSITE" id="PS51257">
    <property type="entry name" value="PROKAR_LIPOPROTEIN"/>
    <property type="match status" value="1"/>
</dbReference>
<dbReference type="RefSeq" id="WP_274942126.1">
    <property type="nucleotide sequence ID" value="NZ_JANWOI010000001.1"/>
</dbReference>
<dbReference type="GO" id="GO:0060003">
    <property type="term" value="P:copper ion export"/>
    <property type="evidence" value="ECO:0007669"/>
    <property type="project" value="TreeGrafter"/>
</dbReference>
<dbReference type="GO" id="GO:0030313">
    <property type="term" value="C:cell envelope"/>
    <property type="evidence" value="ECO:0007669"/>
    <property type="project" value="TreeGrafter"/>
</dbReference>
<dbReference type="Proteomes" id="UP001141619">
    <property type="component" value="Unassembled WGS sequence"/>
</dbReference>
<name>A0A9X3TV46_9PROT</name>
<dbReference type="GO" id="GO:0015679">
    <property type="term" value="P:plasma membrane copper ion transport"/>
    <property type="evidence" value="ECO:0007669"/>
    <property type="project" value="TreeGrafter"/>
</dbReference>
<dbReference type="EMBL" id="JANWOI010000001">
    <property type="protein sequence ID" value="MDA5192418.1"/>
    <property type="molecule type" value="Genomic_DNA"/>
</dbReference>
<feature type="domain" description="CzcB-like C-terminal circularly permuted SH3-like" evidence="3">
    <location>
        <begin position="239"/>
        <end position="299"/>
    </location>
</feature>